<comment type="cofactor">
    <cofactor evidence="1">
        <name>dipyrromethane</name>
        <dbReference type="ChEBI" id="CHEBI:60342"/>
    </cofactor>
</comment>
<comment type="catalytic activity">
    <reaction evidence="7">
        <text>4 porphobilinogen + H2O = hydroxymethylbilane + 4 NH4(+)</text>
        <dbReference type="Rhea" id="RHEA:13185"/>
        <dbReference type="ChEBI" id="CHEBI:15377"/>
        <dbReference type="ChEBI" id="CHEBI:28938"/>
        <dbReference type="ChEBI" id="CHEBI:57845"/>
        <dbReference type="ChEBI" id="CHEBI:58126"/>
        <dbReference type="EC" id="2.5.1.61"/>
    </reaction>
</comment>
<evidence type="ECO:0000256" key="6">
    <source>
        <dbReference type="ARBA" id="ARBA00023244"/>
    </source>
</evidence>
<dbReference type="PANTHER" id="PTHR11557:SF0">
    <property type="entry name" value="PORPHOBILINOGEN DEAMINASE"/>
    <property type="match status" value="1"/>
</dbReference>
<evidence type="ECO:0000256" key="8">
    <source>
        <dbReference type="NCBIfam" id="TIGR00212"/>
    </source>
</evidence>
<keyword evidence="5 11" id="KW-0808">Transferase</keyword>
<dbReference type="GO" id="GO:0004418">
    <property type="term" value="F:hydroxymethylbilane synthase activity"/>
    <property type="evidence" value="ECO:0007669"/>
    <property type="project" value="UniProtKB-EC"/>
</dbReference>
<dbReference type="SUPFAM" id="SSF53850">
    <property type="entry name" value="Periplasmic binding protein-like II"/>
    <property type="match status" value="1"/>
</dbReference>
<proteinExistence type="inferred from homology"/>
<evidence type="ECO:0000313" key="11">
    <source>
        <dbReference type="EMBL" id="MFD1672760.1"/>
    </source>
</evidence>
<evidence type="ECO:0000259" key="9">
    <source>
        <dbReference type="Pfam" id="PF01379"/>
    </source>
</evidence>
<keyword evidence="12" id="KW-1185">Reference proteome</keyword>
<organism evidence="11 12">
    <name type="scientific">Agrilactobacillus yilanensis</name>
    <dbReference type="NCBI Taxonomy" id="2485997"/>
    <lineage>
        <taxon>Bacteria</taxon>
        <taxon>Bacillati</taxon>
        <taxon>Bacillota</taxon>
        <taxon>Bacilli</taxon>
        <taxon>Lactobacillales</taxon>
        <taxon>Lactobacillaceae</taxon>
        <taxon>Agrilactobacillus</taxon>
    </lineage>
</organism>
<sequence>MIDKVFRIGTRGSRLALAQTNEVIQRLEAVVPQCRFEIVPIKTKGDLKPHTALTKLGSNGLFAREVETELLNGTIDFAVHSAKDLPAKLAPQLMITAVPPRALAYDVLVLKKPGITAVSQLAKGAVIGTGSPRRVSLLTQLRHDLQFKNIRGNVPTRLEKLQTQDFDGLILAAAGLQRLGLLDASRLNFVPLPMDRFVPAPGQGLLALECHETNAEVKALLAKINDAAAYMALTCERSFLQTLEGDCTIPLGCHCVTTKTGLTATAFLGDKQNSQCGVFASGHGLEPAALGRQLALEVIKKV</sequence>
<dbReference type="Pfam" id="PF03900">
    <property type="entry name" value="Porphobil_deamC"/>
    <property type="match status" value="1"/>
</dbReference>
<evidence type="ECO:0000256" key="3">
    <source>
        <dbReference type="ARBA" id="ARBA00005638"/>
    </source>
</evidence>
<feature type="domain" description="Porphobilinogen deaminase N-terminal" evidence="9">
    <location>
        <begin position="6"/>
        <end position="218"/>
    </location>
</feature>
<name>A0ABW4JC59_9LACO</name>
<dbReference type="Gene3D" id="3.40.190.10">
    <property type="entry name" value="Periplasmic binding protein-like II"/>
    <property type="match status" value="2"/>
</dbReference>
<dbReference type="PRINTS" id="PR00151">
    <property type="entry name" value="PORPHBDMNASE"/>
</dbReference>
<dbReference type="EMBL" id="JBHTOP010000026">
    <property type="protein sequence ID" value="MFD1672760.1"/>
    <property type="molecule type" value="Genomic_DNA"/>
</dbReference>
<evidence type="ECO:0000313" key="12">
    <source>
        <dbReference type="Proteomes" id="UP001597267"/>
    </source>
</evidence>
<dbReference type="InterPro" id="IPR022418">
    <property type="entry name" value="Porphobilinogen_deaminase_C"/>
</dbReference>
<comment type="caution">
    <text evidence="11">The sequence shown here is derived from an EMBL/GenBank/DDBJ whole genome shotgun (WGS) entry which is preliminary data.</text>
</comment>
<evidence type="ECO:0000256" key="5">
    <source>
        <dbReference type="ARBA" id="ARBA00022679"/>
    </source>
</evidence>
<comment type="similarity">
    <text evidence="3">Belongs to the HMBS family.</text>
</comment>
<gene>
    <name evidence="11" type="primary">hemC</name>
    <name evidence="11" type="ORF">ACFQ5M_11670</name>
</gene>
<dbReference type="Proteomes" id="UP001597267">
    <property type="component" value="Unassembled WGS sequence"/>
</dbReference>
<protein>
    <recommendedName>
        <fullName evidence="4 8">Hydroxymethylbilane synthase</fullName>
        <ecNumber evidence="4 8">2.5.1.61</ecNumber>
    </recommendedName>
</protein>
<dbReference type="Gene3D" id="3.30.160.40">
    <property type="entry name" value="Porphobilinogen deaminase, C-terminal domain"/>
    <property type="match status" value="1"/>
</dbReference>
<accession>A0ABW4JC59</accession>
<dbReference type="NCBIfam" id="TIGR00212">
    <property type="entry name" value="hemC"/>
    <property type="match status" value="1"/>
</dbReference>
<dbReference type="InterPro" id="IPR022419">
    <property type="entry name" value="Porphobilin_deaminase_cofac_BS"/>
</dbReference>
<dbReference type="SUPFAM" id="SSF54782">
    <property type="entry name" value="Porphobilinogen deaminase (hydroxymethylbilane synthase), C-terminal domain"/>
    <property type="match status" value="1"/>
</dbReference>
<dbReference type="RefSeq" id="WP_125713173.1">
    <property type="nucleotide sequence ID" value="NZ_JBHTOP010000026.1"/>
</dbReference>
<dbReference type="InterPro" id="IPR000860">
    <property type="entry name" value="HemC"/>
</dbReference>
<reference evidence="12" key="1">
    <citation type="journal article" date="2019" name="Int. J. Syst. Evol. Microbiol.">
        <title>The Global Catalogue of Microorganisms (GCM) 10K type strain sequencing project: providing services to taxonomists for standard genome sequencing and annotation.</title>
        <authorList>
            <consortium name="The Broad Institute Genomics Platform"/>
            <consortium name="The Broad Institute Genome Sequencing Center for Infectious Disease"/>
            <person name="Wu L."/>
            <person name="Ma J."/>
        </authorList>
    </citation>
    <scope>NUCLEOTIDE SEQUENCE [LARGE SCALE GENOMIC DNA]</scope>
    <source>
        <strain evidence="12">CCM 8896</strain>
    </source>
</reference>
<dbReference type="Pfam" id="PF01379">
    <property type="entry name" value="Porphobil_deam"/>
    <property type="match status" value="1"/>
</dbReference>
<evidence type="ECO:0000259" key="10">
    <source>
        <dbReference type="Pfam" id="PF03900"/>
    </source>
</evidence>
<dbReference type="CDD" id="cd13647">
    <property type="entry name" value="PBP2_PBGD_2"/>
    <property type="match status" value="1"/>
</dbReference>
<evidence type="ECO:0000256" key="7">
    <source>
        <dbReference type="ARBA" id="ARBA00048169"/>
    </source>
</evidence>
<dbReference type="EC" id="2.5.1.61" evidence="4 8"/>
<dbReference type="PROSITE" id="PS00533">
    <property type="entry name" value="PORPHOBILINOGEN_DEAM"/>
    <property type="match status" value="1"/>
</dbReference>
<keyword evidence="6" id="KW-0627">Porphyrin biosynthesis</keyword>
<evidence type="ECO:0000256" key="4">
    <source>
        <dbReference type="ARBA" id="ARBA00012655"/>
    </source>
</evidence>
<feature type="domain" description="Porphobilinogen deaminase C-terminal" evidence="10">
    <location>
        <begin position="232"/>
        <end position="298"/>
    </location>
</feature>
<evidence type="ECO:0000256" key="2">
    <source>
        <dbReference type="ARBA" id="ARBA00002869"/>
    </source>
</evidence>
<evidence type="ECO:0000256" key="1">
    <source>
        <dbReference type="ARBA" id="ARBA00001916"/>
    </source>
</evidence>
<comment type="function">
    <text evidence="2">Tetrapolymerization of the monopyrrole PBG into the hydroxymethylbilane pre-uroporphyrinogen in several discrete steps.</text>
</comment>
<dbReference type="PANTHER" id="PTHR11557">
    <property type="entry name" value="PORPHOBILINOGEN DEAMINASE"/>
    <property type="match status" value="1"/>
</dbReference>
<dbReference type="PIRSF" id="PIRSF001438">
    <property type="entry name" value="4pyrrol_synth_OHMeBilane_synth"/>
    <property type="match status" value="1"/>
</dbReference>
<dbReference type="InterPro" id="IPR036803">
    <property type="entry name" value="Porphobilinogen_deaminase_C_sf"/>
</dbReference>
<dbReference type="InterPro" id="IPR022417">
    <property type="entry name" value="Porphobilin_deaminase_N"/>
</dbReference>